<evidence type="ECO:0000256" key="3">
    <source>
        <dbReference type="ARBA" id="ARBA00022553"/>
    </source>
</evidence>
<dbReference type="Gene3D" id="2.60.40.2380">
    <property type="match status" value="1"/>
</dbReference>
<gene>
    <name evidence="6" type="ORF">GCM10022210_44540</name>
</gene>
<evidence type="ECO:0000313" key="7">
    <source>
        <dbReference type="Proteomes" id="UP001500742"/>
    </source>
</evidence>
<feature type="transmembrane region" description="Helical" evidence="4">
    <location>
        <begin position="343"/>
        <end position="364"/>
    </location>
</feature>
<sequence length="698" mass="79183">MAFAYKADTLVIGNNQSTRLTNTYFYELDDPKELLTINEVVKSNSFHACKNPLPFLGFTKPATWLRFNLRNNANEPYLFISTGPSIIDTFDLYYVDKQDLKIHHLSINAQHDKLGFQNFTYIKCPIEQGVSKTIYLHIKSKSPTIIPISIYDESAFFKTRSTVNIISGAFTGILVISILYNLFLFFIIRDRSYLYYAFYIICLGLTQALLRGYGNSLINNRVLLNDYVIPITRVCFGSTILIFANEFLQLKTNLKKWYKYYMLLYTVYFVVLVFIFIGYTAFAYTLITINLTTIVLALLVIGLYLYKNGFKPAKLFMLAWGLFLIATLLSVSRNNNLIPYNWLTVNVTPLSLVIGIVLFSAALADKINFYRNETIGLQNFAISVARENERLTTEQNILLENKVKERTIELINANKDLSRIIDNLKSTQHQLVDTEKMASLGRLTAGVAHEINNPINFVSSNIMPLRLDFDELFTLVDKYESVVNQPNDARLVQEASDYRQNVDPVFIKAEINTLLNGIEEGARRTTEIVKSLFTFSSTDELVLKKLDINKAILANLLILRSTIPWYIQIKTMLNDIEPLNCYAGKINQMFINLIANAIHAIKAKEKQEDETITIITQDLKGYISIEITDTGTGMADEVKERIFEPFFTTKNVGEGTGLGLSIVFGIIEKHHGSINVISSPGSGTTFIILLPKAKPQTN</sequence>
<name>A0ABP7QRR6_9SPHI</name>
<dbReference type="InterPro" id="IPR004358">
    <property type="entry name" value="Sig_transdc_His_kin-like_C"/>
</dbReference>
<feature type="transmembrane region" description="Helical" evidence="4">
    <location>
        <begin position="165"/>
        <end position="186"/>
    </location>
</feature>
<keyword evidence="3" id="KW-0597">Phosphoprotein</keyword>
<reference evidence="7" key="1">
    <citation type="journal article" date="2019" name="Int. J. Syst. Evol. Microbiol.">
        <title>The Global Catalogue of Microorganisms (GCM) 10K type strain sequencing project: providing services to taxonomists for standard genome sequencing and annotation.</title>
        <authorList>
            <consortium name="The Broad Institute Genomics Platform"/>
            <consortium name="The Broad Institute Genome Sequencing Center for Infectious Disease"/>
            <person name="Wu L."/>
            <person name="Ma J."/>
        </authorList>
    </citation>
    <scope>NUCLEOTIDE SEQUENCE [LARGE SCALE GENOMIC DNA]</scope>
    <source>
        <strain evidence="7">JCM 16601</strain>
    </source>
</reference>
<comment type="catalytic activity">
    <reaction evidence="1">
        <text>ATP + protein L-histidine = ADP + protein N-phospho-L-histidine.</text>
        <dbReference type="EC" id="2.7.13.3"/>
    </reaction>
</comment>
<accession>A0ABP7QRR6</accession>
<dbReference type="InterPro" id="IPR011623">
    <property type="entry name" value="7TMR_DISM_rcpt_extracell_dom1"/>
</dbReference>
<feature type="transmembrane region" description="Helical" evidence="4">
    <location>
        <begin position="260"/>
        <end position="281"/>
    </location>
</feature>
<protein>
    <recommendedName>
        <fullName evidence="2">histidine kinase</fullName>
        <ecNumber evidence="2">2.7.13.3</ecNumber>
    </recommendedName>
</protein>
<dbReference type="PROSITE" id="PS50109">
    <property type="entry name" value="HIS_KIN"/>
    <property type="match status" value="1"/>
</dbReference>
<evidence type="ECO:0000259" key="5">
    <source>
        <dbReference type="PROSITE" id="PS50109"/>
    </source>
</evidence>
<feature type="transmembrane region" description="Helical" evidence="4">
    <location>
        <begin position="193"/>
        <end position="210"/>
    </location>
</feature>
<organism evidence="6 7">
    <name type="scientific">Mucilaginibacter dorajii</name>
    <dbReference type="NCBI Taxonomy" id="692994"/>
    <lineage>
        <taxon>Bacteria</taxon>
        <taxon>Pseudomonadati</taxon>
        <taxon>Bacteroidota</taxon>
        <taxon>Sphingobacteriia</taxon>
        <taxon>Sphingobacteriales</taxon>
        <taxon>Sphingobacteriaceae</taxon>
        <taxon>Mucilaginibacter</taxon>
    </lineage>
</organism>
<dbReference type="CDD" id="cd00082">
    <property type="entry name" value="HisKA"/>
    <property type="match status" value="1"/>
</dbReference>
<dbReference type="InterPro" id="IPR036890">
    <property type="entry name" value="HATPase_C_sf"/>
</dbReference>
<proteinExistence type="predicted"/>
<keyword evidence="7" id="KW-1185">Reference proteome</keyword>
<dbReference type="InterPro" id="IPR003594">
    <property type="entry name" value="HATPase_dom"/>
</dbReference>
<dbReference type="Proteomes" id="UP001500742">
    <property type="component" value="Unassembled WGS sequence"/>
</dbReference>
<dbReference type="SUPFAM" id="SSF55874">
    <property type="entry name" value="ATPase domain of HSP90 chaperone/DNA topoisomerase II/histidine kinase"/>
    <property type="match status" value="1"/>
</dbReference>
<dbReference type="InterPro" id="IPR011622">
    <property type="entry name" value="7TMR_DISM_rcpt_extracell_dom2"/>
</dbReference>
<evidence type="ECO:0000256" key="4">
    <source>
        <dbReference type="SAM" id="Phobius"/>
    </source>
</evidence>
<dbReference type="EC" id="2.7.13.3" evidence="2"/>
<dbReference type="EMBL" id="BAAAZC010000029">
    <property type="protein sequence ID" value="GAA3987079.1"/>
    <property type="molecule type" value="Genomic_DNA"/>
</dbReference>
<keyword evidence="4" id="KW-1133">Transmembrane helix</keyword>
<dbReference type="Pfam" id="PF07696">
    <property type="entry name" value="7TMR-DISMED2"/>
    <property type="match status" value="1"/>
</dbReference>
<feature type="transmembrane region" description="Helical" evidence="4">
    <location>
        <begin position="230"/>
        <end position="248"/>
    </location>
</feature>
<dbReference type="InterPro" id="IPR003661">
    <property type="entry name" value="HisK_dim/P_dom"/>
</dbReference>
<dbReference type="Gene3D" id="3.30.565.10">
    <property type="entry name" value="Histidine kinase-like ATPase, C-terminal domain"/>
    <property type="match status" value="1"/>
</dbReference>
<dbReference type="SMART" id="SM00387">
    <property type="entry name" value="HATPase_c"/>
    <property type="match status" value="1"/>
</dbReference>
<dbReference type="InterPro" id="IPR005467">
    <property type="entry name" value="His_kinase_dom"/>
</dbReference>
<keyword evidence="4" id="KW-0472">Membrane</keyword>
<dbReference type="Pfam" id="PF07695">
    <property type="entry name" value="7TMR-DISM_7TM"/>
    <property type="match status" value="1"/>
</dbReference>
<dbReference type="Gene3D" id="1.10.287.130">
    <property type="match status" value="1"/>
</dbReference>
<evidence type="ECO:0000313" key="6">
    <source>
        <dbReference type="EMBL" id="GAA3987079.1"/>
    </source>
</evidence>
<evidence type="ECO:0000256" key="1">
    <source>
        <dbReference type="ARBA" id="ARBA00000085"/>
    </source>
</evidence>
<comment type="caution">
    <text evidence="6">The sequence shown here is derived from an EMBL/GenBank/DDBJ whole genome shotgun (WGS) entry which is preliminary data.</text>
</comment>
<keyword evidence="4" id="KW-0812">Transmembrane</keyword>
<dbReference type="PANTHER" id="PTHR43065">
    <property type="entry name" value="SENSOR HISTIDINE KINASE"/>
    <property type="match status" value="1"/>
</dbReference>
<evidence type="ECO:0000256" key="2">
    <source>
        <dbReference type="ARBA" id="ARBA00012438"/>
    </source>
</evidence>
<feature type="transmembrane region" description="Helical" evidence="4">
    <location>
        <begin position="287"/>
        <end position="306"/>
    </location>
</feature>
<dbReference type="Pfam" id="PF02518">
    <property type="entry name" value="HATPase_c"/>
    <property type="match status" value="1"/>
</dbReference>
<dbReference type="PANTHER" id="PTHR43065:SF42">
    <property type="entry name" value="TWO-COMPONENT SENSOR PPRA"/>
    <property type="match status" value="1"/>
</dbReference>
<dbReference type="PRINTS" id="PR00344">
    <property type="entry name" value="BCTRLSENSOR"/>
</dbReference>
<feature type="domain" description="Histidine kinase" evidence="5">
    <location>
        <begin position="446"/>
        <end position="694"/>
    </location>
</feature>
<feature type="transmembrane region" description="Helical" evidence="4">
    <location>
        <begin position="313"/>
        <end position="331"/>
    </location>
</feature>